<dbReference type="OrthoDB" id="9804714at2"/>
<evidence type="ECO:0000259" key="2">
    <source>
        <dbReference type="PROSITE" id="PS50126"/>
    </source>
</evidence>
<dbReference type="FunFam" id="1.10.10.650:FF:000001">
    <property type="entry name" value="S1 RNA-binding domain 1"/>
    <property type="match status" value="1"/>
</dbReference>
<dbReference type="InterPro" id="IPR023319">
    <property type="entry name" value="Tex-like_HTH_dom_sf"/>
</dbReference>
<dbReference type="EMBL" id="NAAD01000018">
    <property type="protein sequence ID" value="ORJ57583.1"/>
    <property type="molecule type" value="Genomic_DNA"/>
</dbReference>
<protein>
    <submittedName>
        <fullName evidence="3">RNA-binding transcriptional accessory protein</fullName>
    </submittedName>
</protein>
<dbReference type="Pfam" id="PF12836">
    <property type="entry name" value="HHH_3"/>
    <property type="match status" value="1"/>
</dbReference>
<dbReference type="GO" id="GO:0006412">
    <property type="term" value="P:translation"/>
    <property type="evidence" value="ECO:0007669"/>
    <property type="project" value="TreeGrafter"/>
</dbReference>
<dbReference type="Proteomes" id="UP000193136">
    <property type="component" value="Unassembled WGS sequence"/>
</dbReference>
<sequence length="760" mass="83903">MAIELTEPQRKQLLSWLIEETSLPAGGVARTVELLGEGATVPFIARYRKEATGELDEVQIRTIEERWNYLLELEERRETVLKSIADQQKLTAELEAKIRACRQKTELEDLYLPYRPRRRTKAMIARERGLEPLAEIIWAQQPLPGSLDEIAAPFVDAGREVADTAAALAGAGHILAERIAEDAEIRAQVRRMTWEKGEMVSKVARDREGQVSKYEMYYDYREPLKSIPSHRLLAMRRGEKEDWLRLSLAAPEEEIRARIEKRVIRGGGPFAELLRDIVRDAYARLLAPAIEVDLRLEAKQAADAAAIEVFAENLKNLLLQPAAGPKRTLGIDPGLRTGSKLAAVDATGRFLAHATIYPHTGGAQKVEQARVTLLEMVRDHAIELLAVGNGTAGREMEQFARQTLGEAGIELPVVLVNEAGASVYSASEIARDEFPDLDLTVRGAVSIARRLQDPLAELVKIDPKSIGVGQYQHDVNQNALQRSLDATVESAVNWVGVNLNTASWRLLSYVSGLGENLARNIVAHRDANGPFASRRALLEVSRFGPRAFELAAGFLRLPESIHPLDNTAVHPERYALVERMAADLGCSVADLCADPQRVAGIDLQCYVSDEVGLPTLRDILAELQKPGRDPREKFEPPRFRDDVREISDLREGMTLDGTVTNVAAFGAFVDVGVHQDGLVHVSELAHRFVRDPAEVVKVGQQVKVKVLSVDGARKRIGLSIKQTQPAPQGGGGNRPQRKRGEKSADGLQAAFEKAGFRVKK</sequence>
<dbReference type="Pfam" id="PF22706">
    <property type="entry name" value="Tex_central_region"/>
    <property type="match status" value="1"/>
</dbReference>
<dbReference type="InterPro" id="IPR018974">
    <property type="entry name" value="Tex-like_N"/>
</dbReference>
<gene>
    <name evidence="3" type="ORF">B5V00_13285</name>
</gene>
<dbReference type="InterPro" id="IPR041692">
    <property type="entry name" value="HHH_9"/>
</dbReference>
<dbReference type="FunFam" id="2.40.50.140:FF:000051">
    <property type="entry name" value="RNA-binding transcriptional accessory protein"/>
    <property type="match status" value="1"/>
</dbReference>
<dbReference type="SUPFAM" id="SSF50249">
    <property type="entry name" value="Nucleic acid-binding proteins"/>
    <property type="match status" value="1"/>
</dbReference>
<dbReference type="SUPFAM" id="SSF53098">
    <property type="entry name" value="Ribonuclease H-like"/>
    <property type="match status" value="1"/>
</dbReference>
<dbReference type="Pfam" id="PF00575">
    <property type="entry name" value="S1"/>
    <property type="match status" value="1"/>
</dbReference>
<dbReference type="InterPro" id="IPR006641">
    <property type="entry name" value="YqgF/RNaseH-like_dom"/>
</dbReference>
<reference evidence="3 4" key="1">
    <citation type="submission" date="2017-03" db="EMBL/GenBank/DDBJ databases">
        <title>Genome sequence of Geothermobacter sp. EPR-M, Deep-Sea Iron Reducer.</title>
        <authorList>
            <person name="Tully B."/>
            <person name="Savalia P."/>
            <person name="Abuyen K."/>
            <person name="Baughan C."/>
            <person name="Romero E."/>
            <person name="Ronkowski C."/>
            <person name="Torres B."/>
            <person name="Tremblay J."/>
            <person name="Trujillo A."/>
            <person name="Tyler M."/>
            <person name="Perez-Rodriguez I."/>
            <person name="Amend J."/>
        </authorList>
    </citation>
    <scope>NUCLEOTIDE SEQUENCE [LARGE SCALE GENOMIC DNA]</scope>
    <source>
        <strain evidence="3 4">EPR-M</strain>
    </source>
</reference>
<dbReference type="InterPro" id="IPR037027">
    <property type="entry name" value="YqgF/RNaseH-like_dom_sf"/>
</dbReference>
<dbReference type="Pfam" id="PF16921">
    <property type="entry name" value="Tex_YqgF"/>
    <property type="match status" value="1"/>
</dbReference>
<dbReference type="CDD" id="cd05685">
    <property type="entry name" value="S1_Tex"/>
    <property type="match status" value="1"/>
</dbReference>
<name>A0A1X0XXC1_9BACT</name>
<dbReference type="InterPro" id="IPR044146">
    <property type="entry name" value="S1_Tex"/>
</dbReference>
<dbReference type="SUPFAM" id="SSF158832">
    <property type="entry name" value="Tex N-terminal region-like"/>
    <property type="match status" value="1"/>
</dbReference>
<dbReference type="InterPro" id="IPR023323">
    <property type="entry name" value="Tex-like_dom_sf"/>
</dbReference>
<dbReference type="Pfam" id="PF17674">
    <property type="entry name" value="HHH_9"/>
    <property type="match status" value="1"/>
</dbReference>
<feature type="region of interest" description="Disordered" evidence="1">
    <location>
        <begin position="718"/>
        <end position="760"/>
    </location>
</feature>
<dbReference type="Gene3D" id="1.10.3500.10">
    <property type="entry name" value="Tex N-terminal region-like"/>
    <property type="match status" value="1"/>
</dbReference>
<dbReference type="RefSeq" id="WP_085011299.1">
    <property type="nucleotide sequence ID" value="NZ_NAAD01000018.1"/>
</dbReference>
<dbReference type="InterPro" id="IPR012340">
    <property type="entry name" value="NA-bd_OB-fold"/>
</dbReference>
<dbReference type="SUPFAM" id="SSF47781">
    <property type="entry name" value="RuvA domain 2-like"/>
    <property type="match status" value="2"/>
</dbReference>
<dbReference type="InterPro" id="IPR010994">
    <property type="entry name" value="RuvA_2-like"/>
</dbReference>
<dbReference type="Pfam" id="PF09371">
    <property type="entry name" value="Tex_N"/>
    <property type="match status" value="1"/>
</dbReference>
<accession>A0A1X0XXC1</accession>
<evidence type="ECO:0000256" key="1">
    <source>
        <dbReference type="SAM" id="MobiDB-lite"/>
    </source>
</evidence>
<evidence type="ECO:0000313" key="3">
    <source>
        <dbReference type="EMBL" id="ORJ57583.1"/>
    </source>
</evidence>
<dbReference type="SMART" id="SM00732">
    <property type="entry name" value="YqgFc"/>
    <property type="match status" value="1"/>
</dbReference>
<dbReference type="FunFam" id="3.30.420.140:FF:000001">
    <property type="entry name" value="RNA-binding transcriptional accessory protein"/>
    <property type="match status" value="1"/>
</dbReference>
<dbReference type="PRINTS" id="PR00681">
    <property type="entry name" value="RIBOSOMALS1"/>
</dbReference>
<dbReference type="GO" id="GO:0006139">
    <property type="term" value="P:nucleobase-containing compound metabolic process"/>
    <property type="evidence" value="ECO:0007669"/>
    <property type="project" value="InterPro"/>
</dbReference>
<dbReference type="PANTHER" id="PTHR10724:SF10">
    <property type="entry name" value="S1 RNA-BINDING DOMAIN-CONTAINING PROTEIN 1"/>
    <property type="match status" value="1"/>
</dbReference>
<dbReference type="InterPro" id="IPR055179">
    <property type="entry name" value="Tex-like_central_region"/>
</dbReference>
<dbReference type="InterPro" id="IPR050437">
    <property type="entry name" value="Ribos_protein_bS1-like"/>
</dbReference>
<comment type="caution">
    <text evidence="3">The sequence shown here is derived from an EMBL/GenBank/DDBJ whole genome shotgun (WGS) entry which is preliminary data.</text>
</comment>
<dbReference type="PROSITE" id="PS50126">
    <property type="entry name" value="S1"/>
    <property type="match status" value="1"/>
</dbReference>
<dbReference type="InterPro" id="IPR003029">
    <property type="entry name" value="S1_domain"/>
</dbReference>
<keyword evidence="4" id="KW-1185">Reference proteome</keyword>
<dbReference type="GO" id="GO:0003729">
    <property type="term" value="F:mRNA binding"/>
    <property type="evidence" value="ECO:0007669"/>
    <property type="project" value="TreeGrafter"/>
</dbReference>
<proteinExistence type="predicted"/>
<organism evidence="3 4">
    <name type="scientific">Geothermobacter hydrogeniphilus</name>
    <dbReference type="NCBI Taxonomy" id="1969733"/>
    <lineage>
        <taxon>Bacteria</taxon>
        <taxon>Pseudomonadati</taxon>
        <taxon>Thermodesulfobacteriota</taxon>
        <taxon>Desulfuromonadia</taxon>
        <taxon>Desulfuromonadales</taxon>
        <taxon>Geothermobacteraceae</taxon>
        <taxon>Geothermobacter</taxon>
    </lineage>
</organism>
<dbReference type="Gene3D" id="1.10.10.650">
    <property type="entry name" value="RuvA domain 2-like"/>
    <property type="match status" value="1"/>
</dbReference>
<dbReference type="InterPro" id="IPR035104">
    <property type="entry name" value="Ribosomal_protein_S1-like"/>
</dbReference>
<dbReference type="InterPro" id="IPR012337">
    <property type="entry name" value="RNaseH-like_sf"/>
</dbReference>
<dbReference type="SMART" id="SM00316">
    <property type="entry name" value="S1"/>
    <property type="match status" value="1"/>
</dbReference>
<dbReference type="STRING" id="1969733.B5V00_13285"/>
<dbReference type="PANTHER" id="PTHR10724">
    <property type="entry name" value="30S RIBOSOMAL PROTEIN S1"/>
    <property type="match status" value="1"/>
</dbReference>
<dbReference type="GO" id="GO:0005829">
    <property type="term" value="C:cytosol"/>
    <property type="evidence" value="ECO:0007669"/>
    <property type="project" value="TreeGrafter"/>
</dbReference>
<dbReference type="Gene3D" id="1.10.150.310">
    <property type="entry name" value="Tex RuvX-like domain-like"/>
    <property type="match status" value="1"/>
</dbReference>
<dbReference type="Gene3D" id="2.40.50.140">
    <property type="entry name" value="Nucleic acid-binding proteins"/>
    <property type="match status" value="1"/>
</dbReference>
<dbReference type="Gene3D" id="3.30.420.140">
    <property type="entry name" value="YqgF/RNase H-like domain"/>
    <property type="match status" value="1"/>
</dbReference>
<evidence type="ECO:0000313" key="4">
    <source>
        <dbReference type="Proteomes" id="UP000193136"/>
    </source>
</evidence>
<dbReference type="AlphaFoldDB" id="A0A1X0XXC1"/>
<dbReference type="GO" id="GO:0003735">
    <property type="term" value="F:structural constituent of ribosome"/>
    <property type="evidence" value="ECO:0007669"/>
    <property type="project" value="TreeGrafter"/>
</dbReference>
<feature type="domain" description="S1 motif" evidence="2">
    <location>
        <begin position="652"/>
        <end position="721"/>
    </location>
</feature>
<dbReference type="InterPro" id="IPR032639">
    <property type="entry name" value="Tex_YqgF"/>
</dbReference>